<reference evidence="2" key="1">
    <citation type="submission" date="2016-11" db="UniProtKB">
        <authorList>
            <consortium name="WormBaseParasite"/>
        </authorList>
    </citation>
    <scope>IDENTIFICATION</scope>
    <source>
        <strain evidence="2">KR3021</strain>
    </source>
</reference>
<evidence type="ECO:0000313" key="1">
    <source>
        <dbReference type="Proteomes" id="UP000095286"/>
    </source>
</evidence>
<evidence type="ECO:0000313" key="2">
    <source>
        <dbReference type="WBParaSite" id="RSKR_0000679150.1"/>
    </source>
</evidence>
<accession>A0AC35U2G2</accession>
<organism evidence="1 2">
    <name type="scientific">Rhabditophanes sp. KR3021</name>
    <dbReference type="NCBI Taxonomy" id="114890"/>
    <lineage>
        <taxon>Eukaryota</taxon>
        <taxon>Metazoa</taxon>
        <taxon>Ecdysozoa</taxon>
        <taxon>Nematoda</taxon>
        <taxon>Chromadorea</taxon>
        <taxon>Rhabditida</taxon>
        <taxon>Tylenchina</taxon>
        <taxon>Panagrolaimomorpha</taxon>
        <taxon>Strongyloidoidea</taxon>
        <taxon>Alloionematidae</taxon>
        <taxon>Rhabditophanes</taxon>
    </lineage>
</organism>
<dbReference type="WBParaSite" id="RSKR_0000679150.1">
    <property type="protein sequence ID" value="RSKR_0000679150.1"/>
    <property type="gene ID" value="RSKR_0000679150"/>
</dbReference>
<name>A0AC35U2G2_9BILA</name>
<sequence>MAAFFKLFFTKNPESRLTGADTNHLLKKDEDSDNVVCHICLEMYDKPQVLMCGHSLCKDCIDRMLSATTRTPKVVSCPICRIETTVPETGLAPNYELEKALESFLRKKNMLDKNRVCHERIIYLTKIDCAEVVYYYQFVNFLFTVFIFKII</sequence>
<proteinExistence type="predicted"/>
<dbReference type="Proteomes" id="UP000095286">
    <property type="component" value="Unplaced"/>
</dbReference>
<protein>
    <submittedName>
        <fullName evidence="2">RING-type domain-containing protein</fullName>
    </submittedName>
</protein>